<protein>
    <submittedName>
        <fullName evidence="3">Uncharacterized protein</fullName>
    </submittedName>
</protein>
<dbReference type="AlphaFoldDB" id="A0AAV4SVC0"/>
<gene>
    <name evidence="3" type="ORF">CEXT_446811</name>
</gene>
<feature type="compositionally biased region" description="Basic and acidic residues" evidence="1">
    <location>
        <begin position="1"/>
        <end position="16"/>
    </location>
</feature>
<dbReference type="Proteomes" id="UP001054945">
    <property type="component" value="Unassembled WGS sequence"/>
</dbReference>
<keyword evidence="2" id="KW-0812">Transmembrane</keyword>
<evidence type="ECO:0000256" key="1">
    <source>
        <dbReference type="SAM" id="MobiDB-lite"/>
    </source>
</evidence>
<keyword evidence="2" id="KW-1133">Transmembrane helix</keyword>
<accession>A0AAV4SVC0</accession>
<sequence>MGIQRKRDDEKMELKKATKNATSNCRMRQIAKLASALMRIYFAMYWTFIYNGFITCVSHWTNKDEIGYLNTFSPEHGEHFKLLILKDCRCLCSEAENLPTPKNENNNQQRRVQFVRCVV</sequence>
<feature type="region of interest" description="Disordered" evidence="1">
    <location>
        <begin position="1"/>
        <end position="21"/>
    </location>
</feature>
<proteinExistence type="predicted"/>
<organism evidence="3 4">
    <name type="scientific">Caerostris extrusa</name>
    <name type="common">Bark spider</name>
    <name type="synonym">Caerostris bankana</name>
    <dbReference type="NCBI Taxonomy" id="172846"/>
    <lineage>
        <taxon>Eukaryota</taxon>
        <taxon>Metazoa</taxon>
        <taxon>Ecdysozoa</taxon>
        <taxon>Arthropoda</taxon>
        <taxon>Chelicerata</taxon>
        <taxon>Arachnida</taxon>
        <taxon>Araneae</taxon>
        <taxon>Araneomorphae</taxon>
        <taxon>Entelegynae</taxon>
        <taxon>Araneoidea</taxon>
        <taxon>Araneidae</taxon>
        <taxon>Caerostris</taxon>
    </lineage>
</organism>
<dbReference type="EMBL" id="BPLR01010145">
    <property type="protein sequence ID" value="GIY37244.1"/>
    <property type="molecule type" value="Genomic_DNA"/>
</dbReference>
<name>A0AAV4SVC0_CAEEX</name>
<keyword evidence="2" id="KW-0472">Membrane</keyword>
<keyword evidence="4" id="KW-1185">Reference proteome</keyword>
<evidence type="ECO:0000256" key="2">
    <source>
        <dbReference type="SAM" id="Phobius"/>
    </source>
</evidence>
<evidence type="ECO:0000313" key="3">
    <source>
        <dbReference type="EMBL" id="GIY37244.1"/>
    </source>
</evidence>
<feature type="transmembrane region" description="Helical" evidence="2">
    <location>
        <begin position="36"/>
        <end position="53"/>
    </location>
</feature>
<evidence type="ECO:0000313" key="4">
    <source>
        <dbReference type="Proteomes" id="UP001054945"/>
    </source>
</evidence>
<reference evidence="3 4" key="1">
    <citation type="submission" date="2021-06" db="EMBL/GenBank/DDBJ databases">
        <title>Caerostris extrusa draft genome.</title>
        <authorList>
            <person name="Kono N."/>
            <person name="Arakawa K."/>
        </authorList>
    </citation>
    <scope>NUCLEOTIDE SEQUENCE [LARGE SCALE GENOMIC DNA]</scope>
</reference>
<comment type="caution">
    <text evidence="3">The sequence shown here is derived from an EMBL/GenBank/DDBJ whole genome shotgun (WGS) entry which is preliminary data.</text>
</comment>